<dbReference type="OrthoDB" id="10254604at2759"/>
<dbReference type="Gene3D" id="3.40.50.720">
    <property type="entry name" value="NAD(P)-binding Rossmann-like Domain"/>
    <property type="match status" value="1"/>
</dbReference>
<dbReference type="InterPro" id="IPR036291">
    <property type="entry name" value="NAD(P)-bd_dom_sf"/>
</dbReference>
<dbReference type="CDD" id="cd05243">
    <property type="entry name" value="SDR_a5"/>
    <property type="match status" value="1"/>
</dbReference>
<name>A0A427Y1C6_9TREE</name>
<feature type="domain" description="NAD(P)-binding" evidence="1">
    <location>
        <begin position="7"/>
        <end position="207"/>
    </location>
</feature>
<dbReference type="RefSeq" id="XP_028478394.1">
    <property type="nucleotide sequence ID" value="XM_028621942.1"/>
</dbReference>
<sequence length="240" mass="26275">MRFLIFGGGGLIARHFARNASKLDHKVVSVIRNDTHWADLEEMGATPTVLSLEDASIKDMEDLIKKEKPDAVIFSAGAGGKGGPERTRAVDYEGSVKVYEACQGAGVKRLLLVSAFDVRDRSNPVPEWYTKEDIEACSRVWAAIGHYMQAKYDSEKALRETKLDYTVLRPGHLLNEPAGGCHLGKTRAASVSRETVANVLLASALDPQTIGLTFNVMDGTESVDKEIERIGKEKVDVWTG</sequence>
<reference evidence="2 3" key="1">
    <citation type="submission" date="2018-11" db="EMBL/GenBank/DDBJ databases">
        <title>Genome sequence of Apiotrichum porosum DSM 27194.</title>
        <authorList>
            <person name="Aliyu H."/>
            <person name="Gorte O."/>
            <person name="Ochsenreither K."/>
        </authorList>
    </citation>
    <scope>NUCLEOTIDE SEQUENCE [LARGE SCALE GENOMIC DNA]</scope>
    <source>
        <strain evidence="2 3">DSM 27194</strain>
    </source>
</reference>
<dbReference type="AlphaFoldDB" id="A0A427Y1C6"/>
<evidence type="ECO:0000313" key="2">
    <source>
        <dbReference type="EMBL" id="RSH84946.1"/>
    </source>
</evidence>
<dbReference type="EMBL" id="RSCE01000003">
    <property type="protein sequence ID" value="RSH84946.1"/>
    <property type="molecule type" value="Genomic_DNA"/>
</dbReference>
<accession>A0A427Y1C6</accession>
<protein>
    <recommendedName>
        <fullName evidence="1">NAD(P)-binding domain-containing protein</fullName>
    </recommendedName>
</protein>
<dbReference type="InterPro" id="IPR016040">
    <property type="entry name" value="NAD(P)-bd_dom"/>
</dbReference>
<evidence type="ECO:0000259" key="1">
    <source>
        <dbReference type="Pfam" id="PF13460"/>
    </source>
</evidence>
<comment type="caution">
    <text evidence="2">The sequence shown here is derived from an EMBL/GenBank/DDBJ whole genome shotgun (WGS) entry which is preliminary data.</text>
</comment>
<dbReference type="Pfam" id="PF13460">
    <property type="entry name" value="NAD_binding_10"/>
    <property type="match status" value="1"/>
</dbReference>
<organism evidence="2 3">
    <name type="scientific">Apiotrichum porosum</name>
    <dbReference type="NCBI Taxonomy" id="105984"/>
    <lineage>
        <taxon>Eukaryota</taxon>
        <taxon>Fungi</taxon>
        <taxon>Dikarya</taxon>
        <taxon>Basidiomycota</taxon>
        <taxon>Agaricomycotina</taxon>
        <taxon>Tremellomycetes</taxon>
        <taxon>Trichosporonales</taxon>
        <taxon>Trichosporonaceae</taxon>
        <taxon>Apiotrichum</taxon>
    </lineage>
</organism>
<dbReference type="PANTHER" id="PTHR15020">
    <property type="entry name" value="FLAVIN REDUCTASE-RELATED"/>
    <property type="match status" value="1"/>
</dbReference>
<dbReference type="GeneID" id="39591039"/>
<dbReference type="STRING" id="105984.A0A427Y1C6"/>
<dbReference type="PANTHER" id="PTHR15020:SF50">
    <property type="entry name" value="UPF0659 PROTEIN YMR090W"/>
    <property type="match status" value="1"/>
</dbReference>
<proteinExistence type="predicted"/>
<dbReference type="SUPFAM" id="SSF51735">
    <property type="entry name" value="NAD(P)-binding Rossmann-fold domains"/>
    <property type="match status" value="1"/>
</dbReference>
<dbReference type="Proteomes" id="UP000279236">
    <property type="component" value="Unassembled WGS sequence"/>
</dbReference>
<keyword evidence="3" id="KW-1185">Reference proteome</keyword>
<gene>
    <name evidence="2" type="ORF">EHS24_006496</name>
</gene>
<evidence type="ECO:0000313" key="3">
    <source>
        <dbReference type="Proteomes" id="UP000279236"/>
    </source>
</evidence>